<feature type="domain" description="FtsX extracellular" evidence="13">
    <location>
        <begin position="57"/>
        <end position="145"/>
    </location>
</feature>
<evidence type="ECO:0000256" key="10">
    <source>
        <dbReference type="PIRNR" id="PIRNR003097"/>
    </source>
</evidence>
<comment type="subcellular location">
    <subcellularLocation>
        <location evidence="1">Cell membrane</location>
        <topology evidence="1">Multi-pass membrane protein</topology>
    </subcellularLocation>
</comment>
<evidence type="ECO:0000313" key="15">
    <source>
        <dbReference type="Proteomes" id="UP000177865"/>
    </source>
</evidence>
<keyword evidence="4 10" id="KW-1003">Cell membrane</keyword>
<evidence type="ECO:0000256" key="8">
    <source>
        <dbReference type="ARBA" id="ARBA00023136"/>
    </source>
</evidence>
<comment type="similarity">
    <text evidence="2 10">Belongs to the ABC-4 integral membrane protein family. FtsX subfamily.</text>
</comment>
<dbReference type="Proteomes" id="UP000177865">
    <property type="component" value="Unassembled WGS sequence"/>
</dbReference>
<evidence type="ECO:0000259" key="13">
    <source>
        <dbReference type="Pfam" id="PF18075"/>
    </source>
</evidence>
<dbReference type="Pfam" id="PF18075">
    <property type="entry name" value="FtsX_ECD"/>
    <property type="match status" value="1"/>
</dbReference>
<feature type="transmembrane region" description="Helical" evidence="11">
    <location>
        <begin position="271"/>
        <end position="294"/>
    </location>
</feature>
<evidence type="ECO:0000313" key="14">
    <source>
        <dbReference type="EMBL" id="OHA53899.1"/>
    </source>
</evidence>
<evidence type="ECO:0000256" key="1">
    <source>
        <dbReference type="ARBA" id="ARBA00004651"/>
    </source>
</evidence>
<dbReference type="InterPro" id="IPR004513">
    <property type="entry name" value="FtsX"/>
</dbReference>
<evidence type="ECO:0000256" key="6">
    <source>
        <dbReference type="ARBA" id="ARBA00022692"/>
    </source>
</evidence>
<feature type="domain" description="ABC3 transporter permease C-terminal" evidence="12">
    <location>
        <begin position="179"/>
        <end position="299"/>
    </location>
</feature>
<gene>
    <name evidence="14" type="ORF">A2991_04060</name>
</gene>
<evidence type="ECO:0000256" key="9">
    <source>
        <dbReference type="ARBA" id="ARBA00023306"/>
    </source>
</evidence>
<dbReference type="EMBL" id="MHSZ01000009">
    <property type="protein sequence ID" value="OHA53899.1"/>
    <property type="molecule type" value="Genomic_DNA"/>
</dbReference>
<dbReference type="PANTHER" id="PTHR47755">
    <property type="entry name" value="CELL DIVISION PROTEIN FTSX"/>
    <property type="match status" value="1"/>
</dbReference>
<dbReference type="GO" id="GO:0005886">
    <property type="term" value="C:plasma membrane"/>
    <property type="evidence" value="ECO:0007669"/>
    <property type="project" value="UniProtKB-SubCell"/>
</dbReference>
<dbReference type="PIRSF" id="PIRSF003097">
    <property type="entry name" value="FtsX"/>
    <property type="match status" value="1"/>
</dbReference>
<feature type="transmembrane region" description="Helical" evidence="11">
    <location>
        <begin position="229"/>
        <end position="250"/>
    </location>
</feature>
<evidence type="ECO:0000256" key="7">
    <source>
        <dbReference type="ARBA" id="ARBA00022989"/>
    </source>
</evidence>
<dbReference type="InterPro" id="IPR040690">
    <property type="entry name" value="FtsX_ECD"/>
</dbReference>
<dbReference type="AlphaFoldDB" id="A0A1G2Q1H8"/>
<keyword evidence="7 11" id="KW-1133">Transmembrane helix</keyword>
<keyword evidence="5 10" id="KW-0132">Cell division</keyword>
<feature type="transmembrane region" description="Helical" evidence="11">
    <location>
        <begin position="178"/>
        <end position="200"/>
    </location>
</feature>
<keyword evidence="6 11" id="KW-0812">Transmembrane</keyword>
<dbReference type="InterPro" id="IPR003838">
    <property type="entry name" value="ABC3_permease_C"/>
</dbReference>
<evidence type="ECO:0000256" key="3">
    <source>
        <dbReference type="ARBA" id="ARBA00021907"/>
    </source>
</evidence>
<accession>A0A1G2Q1H8</accession>
<feature type="transmembrane region" description="Helical" evidence="11">
    <location>
        <begin position="20"/>
        <end position="46"/>
    </location>
</feature>
<dbReference type="Gene3D" id="3.30.70.3040">
    <property type="match status" value="1"/>
</dbReference>
<evidence type="ECO:0000256" key="4">
    <source>
        <dbReference type="ARBA" id="ARBA00022475"/>
    </source>
</evidence>
<protein>
    <recommendedName>
        <fullName evidence="3 10">Cell division protein FtsX</fullName>
    </recommendedName>
</protein>
<organism evidence="14 15">
    <name type="scientific">Candidatus Terrybacteria bacterium RIFCSPLOWO2_01_FULL_58_14</name>
    <dbReference type="NCBI Taxonomy" id="1802369"/>
    <lineage>
        <taxon>Bacteria</taxon>
        <taxon>Candidatus Terryibacteriota</taxon>
    </lineage>
</organism>
<proteinExistence type="inferred from homology"/>
<dbReference type="Pfam" id="PF02687">
    <property type="entry name" value="FtsX"/>
    <property type="match status" value="1"/>
</dbReference>
<dbReference type="PANTHER" id="PTHR47755:SF1">
    <property type="entry name" value="CELL DIVISION PROTEIN FTSX"/>
    <property type="match status" value="1"/>
</dbReference>
<dbReference type="GO" id="GO:0051301">
    <property type="term" value="P:cell division"/>
    <property type="evidence" value="ECO:0007669"/>
    <property type="project" value="UniProtKB-KW"/>
</dbReference>
<keyword evidence="9 10" id="KW-0131">Cell cycle</keyword>
<keyword evidence="8 10" id="KW-0472">Membrane</keyword>
<evidence type="ECO:0000256" key="5">
    <source>
        <dbReference type="ARBA" id="ARBA00022618"/>
    </source>
</evidence>
<evidence type="ECO:0000259" key="12">
    <source>
        <dbReference type="Pfam" id="PF02687"/>
    </source>
</evidence>
<name>A0A1G2Q1H8_9BACT</name>
<evidence type="ECO:0000256" key="11">
    <source>
        <dbReference type="SAM" id="Phobius"/>
    </source>
</evidence>
<reference evidence="14 15" key="1">
    <citation type="journal article" date="2016" name="Nat. Commun.">
        <title>Thousands of microbial genomes shed light on interconnected biogeochemical processes in an aquifer system.</title>
        <authorList>
            <person name="Anantharaman K."/>
            <person name="Brown C.T."/>
            <person name="Hug L.A."/>
            <person name="Sharon I."/>
            <person name="Castelle C.J."/>
            <person name="Probst A.J."/>
            <person name="Thomas B.C."/>
            <person name="Singh A."/>
            <person name="Wilkins M.J."/>
            <person name="Karaoz U."/>
            <person name="Brodie E.L."/>
            <person name="Williams K.H."/>
            <person name="Hubbard S.S."/>
            <person name="Banfield J.F."/>
        </authorList>
    </citation>
    <scope>NUCLEOTIDE SEQUENCE [LARGE SCALE GENOMIC DNA]</scope>
</reference>
<sequence length="300" mass="32755">MVTLVRIIHTGVVSFGRNIWLSSATTAVLSLSLSVAMGILLFSVVVQGVVTELESKVDISVYFRADASDEKIAEVRDDVERFPEVVETRYTSRDEALNSFRERHADNEVIQQALSELDENPLEASLAIRAVDASAYAAIASFLEGRFSDVVSKVNYRENSTIIGRIFSVTNAIRSGGLILGIALFLVAGLIAFNTIRLAIFSSREEIAVMRLVGASNWFIRGPFVVEGALNGIIAAVVTFALFFGIALLVREPVARFLPGVDLFLYYRAHWAELLGFSAILGVATSIASSAVAIRRYLRT</sequence>
<comment type="caution">
    <text evidence="14">The sequence shown here is derived from an EMBL/GenBank/DDBJ whole genome shotgun (WGS) entry which is preliminary data.</text>
</comment>
<evidence type="ECO:0000256" key="2">
    <source>
        <dbReference type="ARBA" id="ARBA00007379"/>
    </source>
</evidence>